<dbReference type="GeneID" id="91099682"/>
<feature type="region of interest" description="Disordered" evidence="7">
    <location>
        <begin position="292"/>
        <end position="317"/>
    </location>
</feature>
<dbReference type="AlphaFoldDB" id="A0AAX4K8S7"/>
<dbReference type="InterPro" id="IPR036358">
    <property type="entry name" value="BTD_sf"/>
</dbReference>
<comment type="subcellular location">
    <subcellularLocation>
        <location evidence="1">Nucleus</location>
    </subcellularLocation>
</comment>
<dbReference type="GO" id="GO:0001228">
    <property type="term" value="F:DNA-binding transcription activator activity, RNA polymerase II-specific"/>
    <property type="evidence" value="ECO:0007669"/>
    <property type="project" value="InterPro"/>
</dbReference>
<feature type="region of interest" description="Disordered" evidence="7">
    <location>
        <begin position="27"/>
        <end position="81"/>
    </location>
</feature>
<dbReference type="KEGG" id="ker:91099682"/>
<feature type="domain" description="Beta-trefoil DNA-binding" evidence="9">
    <location>
        <begin position="432"/>
        <end position="748"/>
    </location>
</feature>
<sequence length="1088" mass="118378">MSQEEGDGPSATPFDLLINAIAGSTDYVHPTDIPAAREQSQDSNVDQTLNGTLASASAVQTTNKSARRARRNDSPTPRQKEISKVLSEQIIHQKGNNATTIEIWHPTAGQKSYGKERRILAPPPKLCISGTILPSIASVTLSTTSASATISSSQTHIIAPSSSEPLLSLSGTPDVADVHMEGHNESTIKTRNKKGDKSSHQRKLIYAARNAGFGATLPRSRTNVEGKDRELLLGDGLNFPGLWIGEEVGKNKEFRLELKVDIGPEPSTISTIQEVQPPGAGLGAEDNGAEEVRQHGLREQQEQRQQDEQGSGPFHDIQIDHTTSLSEVLEPSSIEVLQPLAEAVRDANDETAEQTSAEHLPTPQNNTSINSPAVQTVLEDSNQTSSGRDPSNGDARHIIKPVSAPYLTFLSTSLKLVSKPSQKTAKARSMTSCFSINSSFALWTRIHAQTVRTKYMKLECAESEGEGRLTSKTGKWTPFRFEIIKRAFPPPVEKKSKIRNHPEPRIEVEADVGNEDILTYGSIVRLVDLQSGIKSDSVRIVKVESGEHKLNGESDGHPISELQRIGLIRLNTDGSDCLNEDGQRYYLSAPGARLGGGELLDGRSGRARPILNRDKKRPLPVSISSTKDDSSNIPDTLDGLGPQSLPEREVEEGGEPPKKKKKTKRNALAAAVLAEDEDGGSQTVLSWVQAKTNDIPPESDDGVTVRVEKVEDWMSWIIGGVACSSQSIHQTVSASTETLKSINPLPEILVSPTFDPQYNTLDLTLSQFHFPSSAASSRVDEPLEVYLGPIGPLFVTCWRSTSHKNTPTAAIPYQPTEESIDDGEKVVSSFPADKKHVIVRVYLPDIEEIRRVVKDLLAGIKEVDEDECRKNQEGVEGIEPTVQGGLTTVEDDQDQIHSQTQVQDGRPEDESKDADLPDSGFFTNESKLDTTTWFNPEDQSHPADKLDDLSIATALEMTSTLNDLGPFVSSSTSSDSHHVQGTNEGNGMIIDPSLSEGTREHTHTQSESYGALQEQKQRTISNGHDNFGENNTIKLHFAPQSQSDGAVIDKSGSNISLPFVLIRQSDGIGFGIDKSVIIDELSNDIRVI</sequence>
<keyword evidence="11" id="KW-1185">Reference proteome</keyword>
<gene>
    <name evidence="10" type="ORF">V865_000878</name>
</gene>
<feature type="domain" description="RBP-J/Cbf11/Cbf12 DNA binding" evidence="8">
    <location>
        <begin position="100"/>
        <end position="431"/>
    </location>
</feature>
<feature type="region of interest" description="Disordered" evidence="7">
    <location>
        <begin position="596"/>
        <end position="666"/>
    </location>
</feature>
<feature type="compositionally biased region" description="Basic and acidic residues" evidence="7">
    <location>
        <begin position="292"/>
        <end position="307"/>
    </location>
</feature>
<evidence type="ECO:0000256" key="6">
    <source>
        <dbReference type="ARBA" id="ARBA00023242"/>
    </source>
</evidence>
<evidence type="ECO:0000256" key="4">
    <source>
        <dbReference type="ARBA" id="ARBA00023125"/>
    </source>
</evidence>
<dbReference type="InterPro" id="IPR037095">
    <property type="entry name" value="RBP-J/Cbf11_DNA-bd_sf"/>
</dbReference>
<dbReference type="Gene3D" id="2.80.10.50">
    <property type="match status" value="1"/>
</dbReference>
<keyword evidence="4" id="KW-0238">DNA-binding</keyword>
<feature type="region of interest" description="Disordered" evidence="7">
    <location>
        <begin position="345"/>
        <end position="370"/>
    </location>
</feature>
<dbReference type="PANTHER" id="PTHR10665">
    <property type="entry name" value="RECOMBINING BINDING PROTEIN SUPPRESSOR OF HAIRLESS"/>
    <property type="match status" value="1"/>
</dbReference>
<dbReference type="EMBL" id="CP144089">
    <property type="protein sequence ID" value="WWD02836.1"/>
    <property type="molecule type" value="Genomic_DNA"/>
</dbReference>
<name>A0AAX4K8S7_9TREE</name>
<evidence type="ECO:0000256" key="5">
    <source>
        <dbReference type="ARBA" id="ARBA00023163"/>
    </source>
</evidence>
<dbReference type="SUPFAM" id="SSF49417">
    <property type="entry name" value="p53-like transcription factors"/>
    <property type="match status" value="1"/>
</dbReference>
<feature type="compositionally biased region" description="Basic and acidic residues" evidence="7">
    <location>
        <begin position="905"/>
        <end position="915"/>
    </location>
</feature>
<evidence type="ECO:0000256" key="7">
    <source>
        <dbReference type="SAM" id="MobiDB-lite"/>
    </source>
</evidence>
<reference evidence="10 11" key="1">
    <citation type="submission" date="2024-01" db="EMBL/GenBank/DDBJ databases">
        <title>Comparative genomics of Cryptococcus and Kwoniella reveals pathogenesis evolution and contrasting modes of karyotype evolution via chromosome fusion or intercentromeric recombination.</title>
        <authorList>
            <person name="Coelho M.A."/>
            <person name="David-Palma M."/>
            <person name="Shea T."/>
            <person name="Bowers K."/>
            <person name="McGinley-Smith S."/>
            <person name="Mohammad A.W."/>
            <person name="Gnirke A."/>
            <person name="Yurkov A.M."/>
            <person name="Nowrousian M."/>
            <person name="Sun S."/>
            <person name="Cuomo C.A."/>
            <person name="Heitman J."/>
        </authorList>
    </citation>
    <scope>NUCLEOTIDE SEQUENCE [LARGE SCALE GENOMIC DNA]</scope>
    <source>
        <strain evidence="10 11">PYCC6329</strain>
    </source>
</reference>
<evidence type="ECO:0000313" key="11">
    <source>
        <dbReference type="Proteomes" id="UP001358614"/>
    </source>
</evidence>
<feature type="region of interest" description="Disordered" evidence="7">
    <location>
        <begin position="969"/>
        <end position="1015"/>
    </location>
</feature>
<dbReference type="InterPro" id="IPR015350">
    <property type="entry name" value="Beta-trefoil_DNA-bd_dom"/>
</dbReference>
<evidence type="ECO:0000256" key="3">
    <source>
        <dbReference type="ARBA" id="ARBA00023015"/>
    </source>
</evidence>
<keyword evidence="6" id="KW-0539">Nucleus</keyword>
<comment type="similarity">
    <text evidence="2">Belongs to the Su(H) family.</text>
</comment>
<proteinExistence type="inferred from homology"/>
<dbReference type="RefSeq" id="XP_066080803.1">
    <property type="nucleotide sequence ID" value="XM_066224706.1"/>
</dbReference>
<dbReference type="Gene3D" id="2.60.40.1450">
    <property type="entry name" value="LAG1, DNA binding domain"/>
    <property type="match status" value="1"/>
</dbReference>
<feature type="region of interest" description="Disordered" evidence="7">
    <location>
        <begin position="890"/>
        <end position="944"/>
    </location>
</feature>
<dbReference type="InterPro" id="IPR008967">
    <property type="entry name" value="p53-like_TF_DNA-bd_sf"/>
</dbReference>
<feature type="region of interest" description="Disordered" evidence="7">
    <location>
        <begin position="267"/>
        <end position="286"/>
    </location>
</feature>
<evidence type="ECO:0000256" key="1">
    <source>
        <dbReference type="ARBA" id="ARBA00004123"/>
    </source>
</evidence>
<feature type="compositionally biased region" description="Polar residues" evidence="7">
    <location>
        <begin position="378"/>
        <end position="389"/>
    </location>
</feature>
<dbReference type="InterPro" id="IPR015351">
    <property type="entry name" value="RBP-J/Cbf11/Cbf12_DNA-bd"/>
</dbReference>
<feature type="compositionally biased region" description="Polar residues" evidence="7">
    <location>
        <begin position="353"/>
        <end position="370"/>
    </location>
</feature>
<dbReference type="InterPro" id="IPR040159">
    <property type="entry name" value="CLS_fam"/>
</dbReference>
<evidence type="ECO:0000256" key="2">
    <source>
        <dbReference type="ARBA" id="ARBA00009704"/>
    </source>
</evidence>
<evidence type="ECO:0000313" key="10">
    <source>
        <dbReference type="EMBL" id="WWD02836.1"/>
    </source>
</evidence>
<accession>A0AAX4K8S7</accession>
<dbReference type="GO" id="GO:0000978">
    <property type="term" value="F:RNA polymerase II cis-regulatory region sequence-specific DNA binding"/>
    <property type="evidence" value="ECO:0007669"/>
    <property type="project" value="InterPro"/>
</dbReference>
<protein>
    <submittedName>
        <fullName evidence="10">Uncharacterized protein</fullName>
    </submittedName>
</protein>
<feature type="compositionally biased region" description="Polar residues" evidence="7">
    <location>
        <begin position="41"/>
        <end position="64"/>
    </location>
</feature>
<evidence type="ECO:0000259" key="8">
    <source>
        <dbReference type="SMART" id="SM01267"/>
    </source>
</evidence>
<organism evidence="10 11">
    <name type="scientific">Kwoniella europaea PYCC6329</name>
    <dbReference type="NCBI Taxonomy" id="1423913"/>
    <lineage>
        <taxon>Eukaryota</taxon>
        <taxon>Fungi</taxon>
        <taxon>Dikarya</taxon>
        <taxon>Basidiomycota</taxon>
        <taxon>Agaricomycotina</taxon>
        <taxon>Tremellomycetes</taxon>
        <taxon>Tremellales</taxon>
        <taxon>Cryptococcaceae</taxon>
        <taxon>Kwoniella</taxon>
    </lineage>
</organism>
<keyword evidence="5" id="KW-0804">Transcription</keyword>
<dbReference type="SMART" id="SM01267">
    <property type="entry name" value="LAG1_DNAbind"/>
    <property type="match status" value="1"/>
</dbReference>
<dbReference type="Pfam" id="PF09271">
    <property type="entry name" value="LAG1-DNAbind"/>
    <property type="match status" value="1"/>
</dbReference>
<feature type="compositionally biased region" description="Polar residues" evidence="7">
    <location>
        <begin position="921"/>
        <end position="934"/>
    </location>
</feature>
<dbReference type="Proteomes" id="UP001358614">
    <property type="component" value="Chromosome 1"/>
</dbReference>
<dbReference type="SUPFAM" id="SSF110217">
    <property type="entry name" value="DNA-binding protein LAG-1 (CSL)"/>
    <property type="match status" value="1"/>
</dbReference>
<evidence type="ECO:0000259" key="9">
    <source>
        <dbReference type="SMART" id="SM01268"/>
    </source>
</evidence>
<dbReference type="GO" id="GO:0005634">
    <property type="term" value="C:nucleus"/>
    <property type="evidence" value="ECO:0007669"/>
    <property type="project" value="UniProtKB-SubCell"/>
</dbReference>
<keyword evidence="3" id="KW-0805">Transcription regulation</keyword>
<feature type="region of interest" description="Disordered" evidence="7">
    <location>
        <begin position="378"/>
        <end position="397"/>
    </location>
</feature>
<dbReference type="SMART" id="SM01268">
    <property type="entry name" value="BTD"/>
    <property type="match status" value="1"/>
</dbReference>